<dbReference type="EMBL" id="JACHKF010000001">
    <property type="protein sequence ID" value="MBB6569434.1"/>
    <property type="molecule type" value="Genomic_DNA"/>
</dbReference>
<organism evidence="3 4">
    <name type="scientific">Kribbella sandramycini</name>
    <dbReference type="NCBI Taxonomy" id="60450"/>
    <lineage>
        <taxon>Bacteria</taxon>
        <taxon>Bacillati</taxon>
        <taxon>Actinomycetota</taxon>
        <taxon>Actinomycetes</taxon>
        <taxon>Propionibacteriales</taxon>
        <taxon>Kribbellaceae</taxon>
        <taxon>Kribbella</taxon>
    </lineage>
</organism>
<gene>
    <name evidence="3" type="ORF">HNR71_005071</name>
</gene>
<evidence type="ECO:0000256" key="1">
    <source>
        <dbReference type="PIRSR" id="PIRSR007531-1"/>
    </source>
</evidence>
<reference evidence="3 4" key="1">
    <citation type="submission" date="2020-08" db="EMBL/GenBank/DDBJ databases">
        <title>Sequencing the genomes of 1000 actinobacteria strains.</title>
        <authorList>
            <person name="Klenk H.-P."/>
        </authorList>
    </citation>
    <scope>NUCLEOTIDE SEQUENCE [LARGE SCALE GENOMIC DNA]</scope>
    <source>
        <strain evidence="3 4">DSM 15626</strain>
    </source>
</reference>
<protein>
    <submittedName>
        <fullName evidence="3">Chloramphenicol 3-O phosphotransferase</fullName>
        <ecNumber evidence="3">2.7.1.-</ecNumber>
    </submittedName>
</protein>
<dbReference type="EC" id="2.7.1.-" evidence="3"/>
<sequence length="180" mass="19917">MTGRVILLNGPSSSGKSAIGKAMLPLLDDPWFFLPVDAFSGLRSTNHRRLLTDAESAAMLQRTRRAYHRAVAVLAAEDNHVIMDYPLSEPWRLADLLDVLSPYDVTLVHVTCDPAELARRELARGDRPIGLATSQRVYAHADHDLTVDTTTASPESCAAHIVHNLFQPAPKAFTRLRNRL</sequence>
<evidence type="ECO:0000313" key="3">
    <source>
        <dbReference type="EMBL" id="MBB6569434.1"/>
    </source>
</evidence>
<evidence type="ECO:0000256" key="2">
    <source>
        <dbReference type="PIRSR" id="PIRSR007531-2"/>
    </source>
</evidence>
<comment type="caution">
    <text evidence="3">The sequence shown here is derived from an EMBL/GenBank/DDBJ whole genome shotgun (WGS) entry which is preliminary data.</text>
</comment>
<evidence type="ECO:0000313" key="4">
    <source>
        <dbReference type="Proteomes" id="UP000553957"/>
    </source>
</evidence>
<dbReference type="Proteomes" id="UP000553957">
    <property type="component" value="Unassembled WGS sequence"/>
</dbReference>
<feature type="binding site" evidence="2">
    <location>
        <begin position="10"/>
        <end position="17"/>
    </location>
    <ligand>
        <name>ATP</name>
        <dbReference type="ChEBI" id="CHEBI:30616"/>
    </ligand>
</feature>
<name>A0A841SHS2_9ACTN</name>
<accession>A0A841SHS2</accession>
<dbReference type="SUPFAM" id="SSF52540">
    <property type="entry name" value="P-loop containing nucleoside triphosphate hydrolases"/>
    <property type="match status" value="1"/>
</dbReference>
<dbReference type="AlphaFoldDB" id="A0A841SHS2"/>
<dbReference type="Pfam" id="PF07931">
    <property type="entry name" value="CPT"/>
    <property type="match status" value="1"/>
</dbReference>
<dbReference type="GO" id="GO:0016740">
    <property type="term" value="F:transferase activity"/>
    <property type="evidence" value="ECO:0007669"/>
    <property type="project" value="UniProtKB-KW"/>
</dbReference>
<proteinExistence type="predicted"/>
<dbReference type="GO" id="GO:0005524">
    <property type="term" value="F:ATP binding"/>
    <property type="evidence" value="ECO:0007669"/>
    <property type="project" value="InterPro"/>
</dbReference>
<dbReference type="PIRSF" id="PIRSF007531">
    <property type="entry name" value="CPT"/>
    <property type="match status" value="1"/>
</dbReference>
<dbReference type="InterPro" id="IPR012853">
    <property type="entry name" value="CPT"/>
</dbReference>
<dbReference type="InterPro" id="IPR027417">
    <property type="entry name" value="P-loop_NTPase"/>
</dbReference>
<dbReference type="Gene3D" id="3.40.50.300">
    <property type="entry name" value="P-loop containing nucleotide triphosphate hydrolases"/>
    <property type="match status" value="1"/>
</dbReference>
<keyword evidence="3" id="KW-0808">Transferase</keyword>
<feature type="active site" evidence="1">
    <location>
        <position position="37"/>
    </location>
</feature>
<dbReference type="RefSeq" id="WP_337796580.1">
    <property type="nucleotide sequence ID" value="NZ_BAAAGT010000002.1"/>
</dbReference>